<keyword evidence="5" id="KW-0808">Transferase</keyword>
<accession>A0A1A8XSW2</accession>
<protein>
    <recommendedName>
        <fullName evidence="3">histidine kinase</fullName>
        <ecNumber evidence="3">2.7.13.3</ecNumber>
    </recommendedName>
</protein>
<dbReference type="SMART" id="SM00387">
    <property type="entry name" value="HATPase_c"/>
    <property type="match status" value="1"/>
</dbReference>
<dbReference type="SUPFAM" id="SSF103190">
    <property type="entry name" value="Sensory domain-like"/>
    <property type="match status" value="1"/>
</dbReference>
<sequence length="630" mass="67948">MPESHQRSPLRLPKPQRALLVIGLLAAWLLVGLLAFKVSEAQGLKQLHEAASHQLDLLAAAIDNEVTRHASIASAVSLSTDVRALLQAPAKEKYLFRAAANHFLEMLNDHLGGPAIFVLDTTGLVIASSDTNISDTLLGADLSSMPFFQGALAGTPVRHYATDHVSKEPGFFIALPILDEQHDWQVIGVAVVKSSVRAAERRLRAQDAPTLIVDANDIVLLASLPEYRYATLQRQPPETLARISREQFAGQVLGATVLDIDIHAAEEGVTVPPAWQAGNALDTFEGTKSYLVLSRRLPETAWRIVVFSDLRPVTVLALTHATLAAAAFGCLLLGLLYLDQSRRMALDRRKALGMLERANQRLEGKVAARTIDLSEAVRRLECEVAERLRVEQALRAAQDERIHSAQLAVLGKMATGIVHELSQLLGAIGTLSANAIEYTRRGDQATSAENLRIVGHLSGQMGDIITPLKTFARRSPATLGAVNVAQTVDAALFLFAQRLREQNIEVELPADSWIAWCDRNRLQLVLVNLIGNAIHAMVGQPVRRLSFANAPASEGRLALSVTDSGSGLSPQTLAHLFEPFFTTKPAGSGLGLGLTLSRDILRDFGGDLLGEPAHGGGARFIVVLPVTPSS</sequence>
<evidence type="ECO:0000256" key="2">
    <source>
        <dbReference type="ARBA" id="ARBA00004651"/>
    </source>
</evidence>
<dbReference type="PIRSF" id="PIRSF036431">
    <property type="entry name" value="STHK_DctB"/>
    <property type="match status" value="1"/>
</dbReference>
<evidence type="ECO:0000313" key="15">
    <source>
        <dbReference type="Proteomes" id="UP000199169"/>
    </source>
</evidence>
<dbReference type="GO" id="GO:0004673">
    <property type="term" value="F:protein histidine kinase activity"/>
    <property type="evidence" value="ECO:0007669"/>
    <property type="project" value="UniProtKB-EC"/>
</dbReference>
<keyword evidence="6 12" id="KW-0812">Transmembrane</keyword>
<dbReference type="EMBL" id="FLQX01000123">
    <property type="protein sequence ID" value="SBT07597.1"/>
    <property type="molecule type" value="Genomic_DNA"/>
</dbReference>
<keyword evidence="12" id="KW-0472">Membrane</keyword>
<dbReference type="InterPro" id="IPR003594">
    <property type="entry name" value="HATPase_dom"/>
</dbReference>
<organism evidence="14 15">
    <name type="scientific">Candidatus Accumulibacter aalborgensis</name>
    <dbReference type="NCBI Taxonomy" id="1860102"/>
    <lineage>
        <taxon>Bacteria</taxon>
        <taxon>Pseudomonadati</taxon>
        <taxon>Pseudomonadota</taxon>
        <taxon>Betaproteobacteria</taxon>
        <taxon>Candidatus Accumulibacter</taxon>
    </lineage>
</organism>
<proteinExistence type="predicted"/>
<keyword evidence="7" id="KW-0547">Nucleotide-binding</keyword>
<dbReference type="InterPro" id="IPR029151">
    <property type="entry name" value="Sensor-like_sf"/>
</dbReference>
<reference evidence="14 15" key="1">
    <citation type="submission" date="2016-06" db="EMBL/GenBank/DDBJ databases">
        <authorList>
            <person name="Kjaerup R.B."/>
            <person name="Dalgaard T.S."/>
            <person name="Juul-Madsen H.R."/>
        </authorList>
    </citation>
    <scope>NUCLEOTIDE SEQUENCE [LARGE SCALE GENOMIC DNA]</scope>
    <source>
        <strain evidence="14">3</strain>
    </source>
</reference>
<comment type="subcellular location">
    <subcellularLocation>
        <location evidence="2">Cell membrane</location>
        <topology evidence="2">Multi-pass membrane protein</topology>
    </subcellularLocation>
</comment>
<dbReference type="EC" id="2.7.13.3" evidence="3"/>
<keyword evidence="8 14" id="KW-0418">Kinase</keyword>
<dbReference type="Pfam" id="PF02518">
    <property type="entry name" value="HATPase_c"/>
    <property type="match status" value="1"/>
</dbReference>
<dbReference type="InterPro" id="IPR036890">
    <property type="entry name" value="HATPase_C_sf"/>
</dbReference>
<dbReference type="Gene3D" id="1.10.287.130">
    <property type="match status" value="1"/>
</dbReference>
<dbReference type="InterPro" id="IPR004358">
    <property type="entry name" value="Sig_transdc_His_kin-like_C"/>
</dbReference>
<evidence type="ECO:0000256" key="10">
    <source>
        <dbReference type="ARBA" id="ARBA00022989"/>
    </source>
</evidence>
<dbReference type="Proteomes" id="UP000199169">
    <property type="component" value="Unassembled WGS sequence"/>
</dbReference>
<dbReference type="GO" id="GO:0005524">
    <property type="term" value="F:ATP binding"/>
    <property type="evidence" value="ECO:0007669"/>
    <property type="project" value="UniProtKB-KW"/>
</dbReference>
<evidence type="ECO:0000256" key="12">
    <source>
        <dbReference type="SAM" id="Phobius"/>
    </source>
</evidence>
<dbReference type="RefSeq" id="WP_186407787.1">
    <property type="nucleotide sequence ID" value="NZ_FLQX01000123.1"/>
</dbReference>
<dbReference type="STRING" id="1860102.ACCAA_460015"/>
<dbReference type="PROSITE" id="PS50109">
    <property type="entry name" value="HIS_KIN"/>
    <property type="match status" value="1"/>
</dbReference>
<evidence type="ECO:0000256" key="6">
    <source>
        <dbReference type="ARBA" id="ARBA00022692"/>
    </source>
</evidence>
<dbReference type="PRINTS" id="PR00344">
    <property type="entry name" value="BCTRLSENSOR"/>
</dbReference>
<dbReference type="Gene3D" id="3.30.565.10">
    <property type="entry name" value="Histidine kinase-like ATPase, C-terminal domain"/>
    <property type="match status" value="1"/>
</dbReference>
<dbReference type="PANTHER" id="PTHR43065:SF46">
    <property type="entry name" value="C4-DICARBOXYLATE TRANSPORT SENSOR PROTEIN DCTB"/>
    <property type="match status" value="1"/>
</dbReference>
<evidence type="ECO:0000256" key="8">
    <source>
        <dbReference type="ARBA" id="ARBA00022777"/>
    </source>
</evidence>
<gene>
    <name evidence="14" type="primary">dctB</name>
    <name evidence="14" type="ORF">ACCAA_460015</name>
</gene>
<feature type="domain" description="Histidine kinase" evidence="13">
    <location>
        <begin position="416"/>
        <end position="628"/>
    </location>
</feature>
<dbReference type="InterPro" id="IPR005467">
    <property type="entry name" value="His_kinase_dom"/>
</dbReference>
<keyword evidence="11" id="KW-0902">Two-component regulatory system</keyword>
<evidence type="ECO:0000259" key="13">
    <source>
        <dbReference type="PROSITE" id="PS50109"/>
    </source>
</evidence>
<evidence type="ECO:0000256" key="7">
    <source>
        <dbReference type="ARBA" id="ARBA00022741"/>
    </source>
</evidence>
<evidence type="ECO:0000256" key="11">
    <source>
        <dbReference type="ARBA" id="ARBA00023012"/>
    </source>
</evidence>
<dbReference type="GO" id="GO:0000160">
    <property type="term" value="P:phosphorelay signal transduction system"/>
    <property type="evidence" value="ECO:0007669"/>
    <property type="project" value="UniProtKB-KW"/>
</dbReference>
<dbReference type="SUPFAM" id="SSF55874">
    <property type="entry name" value="ATPase domain of HSP90 chaperone/DNA topoisomerase II/histidine kinase"/>
    <property type="match status" value="1"/>
</dbReference>
<dbReference type="InterPro" id="IPR017055">
    <property type="entry name" value="Sig_transdc_His_kinase_DctB"/>
</dbReference>
<keyword evidence="4" id="KW-1003">Cell membrane</keyword>
<dbReference type="GO" id="GO:0005886">
    <property type="term" value="C:plasma membrane"/>
    <property type="evidence" value="ECO:0007669"/>
    <property type="project" value="UniProtKB-SubCell"/>
</dbReference>
<keyword evidence="15" id="KW-1185">Reference proteome</keyword>
<evidence type="ECO:0000256" key="3">
    <source>
        <dbReference type="ARBA" id="ARBA00012438"/>
    </source>
</evidence>
<evidence type="ECO:0000256" key="4">
    <source>
        <dbReference type="ARBA" id="ARBA00022475"/>
    </source>
</evidence>
<keyword evidence="10 12" id="KW-1133">Transmembrane helix</keyword>
<comment type="catalytic activity">
    <reaction evidence="1">
        <text>ATP + protein L-histidine = ADP + protein N-phospho-L-histidine.</text>
        <dbReference type="EC" id="2.7.13.3"/>
    </reaction>
</comment>
<dbReference type="Gene3D" id="3.30.450.20">
    <property type="entry name" value="PAS domain"/>
    <property type="match status" value="2"/>
</dbReference>
<evidence type="ECO:0000256" key="9">
    <source>
        <dbReference type="ARBA" id="ARBA00022840"/>
    </source>
</evidence>
<evidence type="ECO:0000256" key="1">
    <source>
        <dbReference type="ARBA" id="ARBA00000085"/>
    </source>
</evidence>
<dbReference type="PANTHER" id="PTHR43065">
    <property type="entry name" value="SENSOR HISTIDINE KINASE"/>
    <property type="match status" value="1"/>
</dbReference>
<keyword evidence="9" id="KW-0067">ATP-binding</keyword>
<evidence type="ECO:0000256" key="5">
    <source>
        <dbReference type="ARBA" id="ARBA00022679"/>
    </source>
</evidence>
<evidence type="ECO:0000313" key="14">
    <source>
        <dbReference type="EMBL" id="SBT07597.1"/>
    </source>
</evidence>
<feature type="transmembrane region" description="Helical" evidence="12">
    <location>
        <begin position="315"/>
        <end position="338"/>
    </location>
</feature>
<dbReference type="AlphaFoldDB" id="A0A1A8XSW2"/>
<name>A0A1A8XSW2_9PROT</name>